<dbReference type="InterPro" id="IPR035996">
    <property type="entry name" value="4pyrrol_Methylase_sf"/>
</dbReference>
<dbReference type="PIRSF" id="PIRSF036426">
    <property type="entry name" value="Sirohaem_synth"/>
    <property type="match status" value="1"/>
</dbReference>
<dbReference type="GO" id="GO:0043115">
    <property type="term" value="F:precorrin-2 dehydrogenase activity"/>
    <property type="evidence" value="ECO:0007669"/>
    <property type="project" value="UniProtKB-EC"/>
</dbReference>
<dbReference type="CDD" id="cd11642">
    <property type="entry name" value="SUMT"/>
    <property type="match status" value="1"/>
</dbReference>
<dbReference type="NCBIfam" id="TIGR01469">
    <property type="entry name" value="cobA_cysG_Cterm"/>
    <property type="match status" value="1"/>
</dbReference>
<dbReference type="Proteomes" id="UP000326202">
    <property type="component" value="Chromosome"/>
</dbReference>
<evidence type="ECO:0000256" key="5">
    <source>
        <dbReference type="ARBA" id="ARBA00022679"/>
    </source>
</evidence>
<dbReference type="Gene3D" id="3.40.1010.10">
    <property type="entry name" value="Cobalt-precorrin-4 Transmethylase, Domain 1"/>
    <property type="match status" value="1"/>
</dbReference>
<reference evidence="18 19" key="1">
    <citation type="submission" date="2019-08" db="EMBL/GenBank/DDBJ databases">
        <title>Hyperibacter terrae gen. nov., sp. nov. and Hyperibacter viscosus sp. nov., two new members in the family Rhodospirillaceae isolated from the rhizosphere of Hypericum perforatum.</title>
        <authorList>
            <person name="Noviana Z."/>
        </authorList>
    </citation>
    <scope>NUCLEOTIDE SEQUENCE [LARGE SCALE GENOMIC DNA]</scope>
    <source>
        <strain evidence="18 19">R5913</strain>
    </source>
</reference>
<dbReference type="InterPro" id="IPR006367">
    <property type="entry name" value="Sirohaem_synthase_N"/>
</dbReference>
<dbReference type="Pfam" id="PF13241">
    <property type="entry name" value="NAD_binding_7"/>
    <property type="match status" value="1"/>
</dbReference>
<proteinExistence type="inferred from homology"/>
<dbReference type="InterPro" id="IPR036291">
    <property type="entry name" value="NAD(P)-bd_dom_sf"/>
</dbReference>
<dbReference type="InterPro" id="IPR000878">
    <property type="entry name" value="4pyrrol_Mease"/>
</dbReference>
<evidence type="ECO:0000259" key="16">
    <source>
        <dbReference type="Pfam" id="PF00590"/>
    </source>
</evidence>
<dbReference type="NCBIfam" id="TIGR01470">
    <property type="entry name" value="cysG_Nterm"/>
    <property type="match status" value="1"/>
</dbReference>
<gene>
    <name evidence="18" type="primary">cysG</name>
    <name evidence="18" type="ORF">FRZ44_04060</name>
</gene>
<sequence>MNVFPVFFDLSGRRVLLAGGGETALQKLRLLRKAGASLLVVAPAIEREMALAVEEGAAEWRAEELAATHFADAALAVIATGDETRDRAGAALAKAARVPVNVVDRAGLSDFIVPAIVDRDPVVIGISTAGAAPLLARRLRAAIEAMLPARLGALARFAERFRGAVAAKIGNRQLRLRFWEQVFDGPVATAVLDGRESQAAERMLTLVNSAAANDPAQGRVALVGAGPGDPELLTLKAHRLLQEADVIVHDRLVAPAVLDLARRDARRIGVGKARGHHSLPQPEINRLLAREARAGNRVVRLKGGDPFIFGRGGEELEHLEREGIAVEIVPGITAALGCAASARVALTHRDAAQAVIFATAEGSEGEPALDWSSLAGPHRTLAIYMGIGAAPRLQQRLLEGGLDPATPVAVIENGTRPDERVLSGSINELAALVARHEISGPAIILIGDVAAAARQSALESAGLAAERLRA</sequence>
<evidence type="ECO:0000259" key="17">
    <source>
        <dbReference type="Pfam" id="PF10414"/>
    </source>
</evidence>
<keyword evidence="9" id="KW-0456">Lyase</keyword>
<dbReference type="Pfam" id="PF00590">
    <property type="entry name" value="TP_methylase"/>
    <property type="match status" value="1"/>
</dbReference>
<dbReference type="FunFam" id="3.40.1010.10:FF:000001">
    <property type="entry name" value="Siroheme synthase"/>
    <property type="match status" value="1"/>
</dbReference>
<evidence type="ECO:0000256" key="6">
    <source>
        <dbReference type="ARBA" id="ARBA00022691"/>
    </source>
</evidence>
<keyword evidence="7" id="KW-0560">Oxidoreductase</keyword>
<evidence type="ECO:0000256" key="2">
    <source>
        <dbReference type="ARBA" id="ARBA00005879"/>
    </source>
</evidence>
<keyword evidence="5 15" id="KW-0808">Transferase</keyword>
<comment type="pathway">
    <text evidence="12">Porphyrin-containing compound metabolism; siroheme biosynthesis; precorrin-2 from uroporphyrinogen III: step 1/1.</text>
</comment>
<evidence type="ECO:0000313" key="19">
    <source>
        <dbReference type="Proteomes" id="UP000326202"/>
    </source>
</evidence>
<organism evidence="18 19">
    <name type="scientific">Hypericibacter terrae</name>
    <dbReference type="NCBI Taxonomy" id="2602015"/>
    <lineage>
        <taxon>Bacteria</taxon>
        <taxon>Pseudomonadati</taxon>
        <taxon>Pseudomonadota</taxon>
        <taxon>Alphaproteobacteria</taxon>
        <taxon>Rhodospirillales</taxon>
        <taxon>Dongiaceae</taxon>
        <taxon>Hypericibacter</taxon>
    </lineage>
</organism>
<keyword evidence="3" id="KW-0169">Cobalamin biosynthesis</keyword>
<dbReference type="GO" id="GO:0051287">
    <property type="term" value="F:NAD binding"/>
    <property type="evidence" value="ECO:0007669"/>
    <property type="project" value="InterPro"/>
</dbReference>
<dbReference type="InterPro" id="IPR014777">
    <property type="entry name" value="4pyrrole_Mease_sub1"/>
</dbReference>
<dbReference type="NCBIfam" id="NF004790">
    <property type="entry name" value="PRK06136.1"/>
    <property type="match status" value="1"/>
</dbReference>
<dbReference type="InterPro" id="IPR050161">
    <property type="entry name" value="Siro_Cobalamin_biosynth"/>
</dbReference>
<comment type="similarity">
    <text evidence="2 15">Belongs to the precorrin methyltransferase family.</text>
</comment>
<evidence type="ECO:0000256" key="15">
    <source>
        <dbReference type="RuleBase" id="RU003960"/>
    </source>
</evidence>
<dbReference type="PANTHER" id="PTHR45790">
    <property type="entry name" value="SIROHEME SYNTHASE-RELATED"/>
    <property type="match status" value="1"/>
</dbReference>
<evidence type="ECO:0000256" key="4">
    <source>
        <dbReference type="ARBA" id="ARBA00022603"/>
    </source>
</evidence>
<dbReference type="PROSITE" id="PS00840">
    <property type="entry name" value="SUMT_2"/>
    <property type="match status" value="1"/>
</dbReference>
<evidence type="ECO:0000256" key="8">
    <source>
        <dbReference type="ARBA" id="ARBA00023027"/>
    </source>
</evidence>
<evidence type="ECO:0000256" key="7">
    <source>
        <dbReference type="ARBA" id="ARBA00023002"/>
    </source>
</evidence>
<dbReference type="SUPFAM" id="SSF53790">
    <property type="entry name" value="Tetrapyrrole methylase"/>
    <property type="match status" value="1"/>
</dbReference>
<keyword evidence="10" id="KW-0627">Porphyrin biosynthesis</keyword>
<dbReference type="GO" id="GO:0019354">
    <property type="term" value="P:siroheme biosynthetic process"/>
    <property type="evidence" value="ECO:0007669"/>
    <property type="project" value="UniProtKB-UniPathway"/>
</dbReference>
<evidence type="ECO:0000256" key="12">
    <source>
        <dbReference type="ARBA" id="ARBA00025705"/>
    </source>
</evidence>
<feature type="active site" description="Proton donor" evidence="14">
    <location>
        <position position="272"/>
    </location>
</feature>
<evidence type="ECO:0000256" key="10">
    <source>
        <dbReference type="ARBA" id="ARBA00023244"/>
    </source>
</evidence>
<feature type="active site" description="Proton acceptor" evidence="14">
    <location>
        <position position="250"/>
    </location>
</feature>
<dbReference type="GO" id="GO:0032259">
    <property type="term" value="P:methylation"/>
    <property type="evidence" value="ECO:0007669"/>
    <property type="project" value="UniProtKB-KW"/>
</dbReference>
<dbReference type="RefSeq" id="WP_151175611.1">
    <property type="nucleotide sequence ID" value="NZ_CP042906.1"/>
</dbReference>
<keyword evidence="19" id="KW-1185">Reference proteome</keyword>
<keyword evidence="8" id="KW-0520">NAD</keyword>
<evidence type="ECO:0000256" key="11">
    <source>
        <dbReference type="ARBA" id="ARBA00023268"/>
    </source>
</evidence>
<dbReference type="InterPro" id="IPR037115">
    <property type="entry name" value="Sirohaem_synt_dimer_dom_sf"/>
</dbReference>
<keyword evidence="4 15" id="KW-0489">Methyltransferase</keyword>
<dbReference type="InterPro" id="IPR006366">
    <property type="entry name" value="CobA/CysG_C"/>
</dbReference>
<comment type="catalytic activity">
    <reaction evidence="13">
        <text>precorrin-2 + NAD(+) = sirohydrochlorin + NADH + 2 H(+)</text>
        <dbReference type="Rhea" id="RHEA:15613"/>
        <dbReference type="ChEBI" id="CHEBI:15378"/>
        <dbReference type="ChEBI" id="CHEBI:57540"/>
        <dbReference type="ChEBI" id="CHEBI:57945"/>
        <dbReference type="ChEBI" id="CHEBI:58351"/>
        <dbReference type="ChEBI" id="CHEBI:58827"/>
        <dbReference type="EC" id="1.3.1.76"/>
    </reaction>
</comment>
<keyword evidence="11" id="KW-0511">Multifunctional enzyme</keyword>
<dbReference type="GO" id="GO:0009236">
    <property type="term" value="P:cobalamin biosynthetic process"/>
    <property type="evidence" value="ECO:0007669"/>
    <property type="project" value="UniProtKB-KW"/>
</dbReference>
<feature type="domain" description="Sirohaem synthase dimerisation" evidence="17">
    <location>
        <begin position="150"/>
        <end position="204"/>
    </location>
</feature>
<dbReference type="EMBL" id="CP042906">
    <property type="protein sequence ID" value="QEX15126.1"/>
    <property type="molecule type" value="Genomic_DNA"/>
</dbReference>
<dbReference type="Gene3D" id="3.40.50.720">
    <property type="entry name" value="NAD(P)-binding Rossmann-like Domain"/>
    <property type="match status" value="1"/>
</dbReference>
<dbReference type="InterPro" id="IPR014776">
    <property type="entry name" value="4pyrrole_Mease_sub2"/>
</dbReference>
<dbReference type="PROSITE" id="PS00839">
    <property type="entry name" value="SUMT_1"/>
    <property type="match status" value="1"/>
</dbReference>
<dbReference type="GO" id="GO:0051266">
    <property type="term" value="F:sirohydrochlorin ferrochelatase activity"/>
    <property type="evidence" value="ECO:0007669"/>
    <property type="project" value="InterPro"/>
</dbReference>
<name>A0A5J6MK73_9PROT</name>
<evidence type="ECO:0000256" key="3">
    <source>
        <dbReference type="ARBA" id="ARBA00022573"/>
    </source>
</evidence>
<dbReference type="InterPro" id="IPR003043">
    <property type="entry name" value="Uropor_MeTrfase_CS"/>
</dbReference>
<keyword evidence="6" id="KW-0949">S-adenosyl-L-methionine</keyword>
<comment type="pathway">
    <text evidence="1">Porphyrin-containing compound metabolism; siroheme biosynthesis; sirohydrochlorin from precorrin-2: step 1/1.</text>
</comment>
<evidence type="ECO:0000256" key="14">
    <source>
        <dbReference type="PIRSR" id="PIRSR036426-1"/>
    </source>
</evidence>
<dbReference type="Pfam" id="PF10414">
    <property type="entry name" value="CysG_dimeriser"/>
    <property type="match status" value="1"/>
</dbReference>
<dbReference type="UniPathway" id="UPA00262">
    <property type="reaction ID" value="UER00211"/>
</dbReference>
<accession>A0A5J6MK73</accession>
<evidence type="ECO:0000256" key="1">
    <source>
        <dbReference type="ARBA" id="ARBA00005010"/>
    </source>
</evidence>
<dbReference type="Gene3D" id="3.30.160.110">
    <property type="entry name" value="Siroheme synthase, domain 2"/>
    <property type="match status" value="1"/>
</dbReference>
<dbReference type="InterPro" id="IPR012409">
    <property type="entry name" value="Sirohaem_synth"/>
</dbReference>
<dbReference type="AlphaFoldDB" id="A0A5J6MK73"/>
<dbReference type="PANTHER" id="PTHR45790:SF3">
    <property type="entry name" value="S-ADENOSYL-L-METHIONINE-DEPENDENT UROPORPHYRINOGEN III METHYLTRANSFERASE, CHLOROPLASTIC"/>
    <property type="match status" value="1"/>
</dbReference>
<dbReference type="SUPFAM" id="SSF51735">
    <property type="entry name" value="NAD(P)-binding Rossmann-fold domains"/>
    <property type="match status" value="1"/>
</dbReference>
<evidence type="ECO:0000256" key="9">
    <source>
        <dbReference type="ARBA" id="ARBA00023239"/>
    </source>
</evidence>
<dbReference type="InterPro" id="IPR019478">
    <property type="entry name" value="Sirohaem_synthase_dimer_dom"/>
</dbReference>
<dbReference type="Gene3D" id="1.10.8.210">
    <property type="entry name" value="Sirohaem synthase, dimerisation domain"/>
    <property type="match status" value="1"/>
</dbReference>
<evidence type="ECO:0000256" key="13">
    <source>
        <dbReference type="ARBA" id="ARBA00047561"/>
    </source>
</evidence>
<dbReference type="Gene3D" id="3.30.950.10">
    <property type="entry name" value="Methyltransferase, Cobalt-precorrin-4 Transmethylase, Domain 2"/>
    <property type="match status" value="1"/>
</dbReference>
<dbReference type="OrthoDB" id="9815856at2"/>
<protein>
    <submittedName>
        <fullName evidence="18">Siroheme synthase</fullName>
    </submittedName>
</protein>
<evidence type="ECO:0000313" key="18">
    <source>
        <dbReference type="EMBL" id="QEX15126.1"/>
    </source>
</evidence>
<dbReference type="KEGG" id="htq:FRZ44_04060"/>
<dbReference type="SUPFAM" id="SSF75615">
    <property type="entry name" value="Siroheme synthase middle domains-like"/>
    <property type="match status" value="1"/>
</dbReference>
<feature type="domain" description="Tetrapyrrole methylase" evidence="16">
    <location>
        <begin position="220"/>
        <end position="430"/>
    </location>
</feature>
<dbReference type="GO" id="GO:0004851">
    <property type="term" value="F:uroporphyrin-III C-methyltransferase activity"/>
    <property type="evidence" value="ECO:0007669"/>
    <property type="project" value="InterPro"/>
</dbReference>
<dbReference type="NCBIfam" id="NF007922">
    <property type="entry name" value="PRK10637.1"/>
    <property type="match status" value="1"/>
</dbReference>